<dbReference type="CDD" id="cd03235">
    <property type="entry name" value="ABC_Metallic_Cations"/>
    <property type="match status" value="1"/>
</dbReference>
<dbReference type="PANTHER" id="PTHR42734:SF17">
    <property type="entry name" value="METAL TRANSPORT SYSTEM ATP-BINDING PROTEIN TM_0124-RELATED"/>
    <property type="match status" value="1"/>
</dbReference>
<evidence type="ECO:0000259" key="5">
    <source>
        <dbReference type="PROSITE" id="PS50893"/>
    </source>
</evidence>
<reference evidence="6" key="1">
    <citation type="submission" date="2019-04" db="EMBL/GenBank/DDBJ databases">
        <title>Evolution of Biomass-Degrading Anaerobic Consortia Revealed by Metagenomics.</title>
        <authorList>
            <person name="Peng X."/>
        </authorList>
    </citation>
    <scope>NUCLEOTIDE SEQUENCE</scope>
    <source>
        <strain evidence="6">SIG66</strain>
    </source>
</reference>
<evidence type="ECO:0000313" key="6">
    <source>
        <dbReference type="EMBL" id="MBE6420909.1"/>
    </source>
</evidence>
<dbReference type="SMART" id="SM00382">
    <property type="entry name" value="AAA"/>
    <property type="match status" value="1"/>
</dbReference>
<gene>
    <name evidence="6" type="ORF">E7027_02025</name>
</gene>
<dbReference type="PANTHER" id="PTHR42734">
    <property type="entry name" value="METAL TRANSPORT SYSTEM ATP-BINDING PROTEIN TM_0124-RELATED"/>
    <property type="match status" value="1"/>
</dbReference>
<dbReference type="AlphaFoldDB" id="A0A928HDW9"/>
<feature type="domain" description="ABC transporter" evidence="5">
    <location>
        <begin position="18"/>
        <end position="251"/>
    </location>
</feature>
<dbReference type="EMBL" id="SUVG01000002">
    <property type="protein sequence ID" value="MBE6420909.1"/>
    <property type="molecule type" value="Genomic_DNA"/>
</dbReference>
<keyword evidence="2" id="KW-0813">Transport</keyword>
<dbReference type="Gene3D" id="3.40.50.300">
    <property type="entry name" value="P-loop containing nucleotide triphosphate hydrolases"/>
    <property type="match status" value="1"/>
</dbReference>
<evidence type="ECO:0000256" key="4">
    <source>
        <dbReference type="ARBA" id="ARBA00022840"/>
    </source>
</evidence>
<dbReference type="PROSITE" id="PS50893">
    <property type="entry name" value="ABC_TRANSPORTER_2"/>
    <property type="match status" value="1"/>
</dbReference>
<protein>
    <submittedName>
        <fullName evidence="6">Metal ABC transporter ATP-binding protein</fullName>
    </submittedName>
</protein>
<comment type="similarity">
    <text evidence="1">Belongs to the ABC transporter superfamily.</text>
</comment>
<dbReference type="SUPFAM" id="SSF52540">
    <property type="entry name" value="P-loop containing nucleoside triphosphate hydrolases"/>
    <property type="match status" value="1"/>
</dbReference>
<dbReference type="InterPro" id="IPR027417">
    <property type="entry name" value="P-loop_NTPase"/>
</dbReference>
<keyword evidence="3" id="KW-0547">Nucleotide-binding</keyword>
<keyword evidence="4 6" id="KW-0067">ATP-binding</keyword>
<proteinExistence type="inferred from homology"/>
<evidence type="ECO:0000313" key="7">
    <source>
        <dbReference type="Proteomes" id="UP000725649"/>
    </source>
</evidence>
<evidence type="ECO:0000256" key="3">
    <source>
        <dbReference type="ARBA" id="ARBA00022741"/>
    </source>
</evidence>
<evidence type="ECO:0000256" key="2">
    <source>
        <dbReference type="ARBA" id="ARBA00022448"/>
    </source>
</evidence>
<dbReference type="GO" id="GO:0016887">
    <property type="term" value="F:ATP hydrolysis activity"/>
    <property type="evidence" value="ECO:0007669"/>
    <property type="project" value="InterPro"/>
</dbReference>
<dbReference type="Proteomes" id="UP000725649">
    <property type="component" value="Unassembled WGS sequence"/>
</dbReference>
<evidence type="ECO:0000256" key="1">
    <source>
        <dbReference type="ARBA" id="ARBA00005417"/>
    </source>
</evidence>
<organism evidence="6 7">
    <name type="scientific">Candidatus Avelusimicrobium gallicola</name>
    <dbReference type="NCBI Taxonomy" id="2562704"/>
    <lineage>
        <taxon>Bacteria</taxon>
        <taxon>Pseudomonadati</taxon>
        <taxon>Elusimicrobiota</taxon>
        <taxon>Elusimicrobia</taxon>
        <taxon>Elusimicrobiales</taxon>
        <taxon>Elusimicrobiaceae</taxon>
        <taxon>Candidatus Avelusimicrobium</taxon>
    </lineage>
</organism>
<dbReference type="GO" id="GO:0005524">
    <property type="term" value="F:ATP binding"/>
    <property type="evidence" value="ECO:0007669"/>
    <property type="project" value="UniProtKB-KW"/>
</dbReference>
<dbReference type="InterPro" id="IPR050153">
    <property type="entry name" value="Metal_Ion_Import_ABC"/>
</dbReference>
<dbReference type="Pfam" id="PF00005">
    <property type="entry name" value="ABC_tran"/>
    <property type="match status" value="1"/>
</dbReference>
<dbReference type="InterPro" id="IPR003593">
    <property type="entry name" value="AAA+_ATPase"/>
</dbReference>
<sequence length="274" mass="30449">MYAPQFTKFEKGACVSVIKTQGLSFAYTRVPVLEDISFSIQAGDYVGLIGPNGGGKTTLLKTILGLEKARGEISLFGTPLPAFTDWHKIGYLAQKSPVSQSRFPISTEEVVLMGLPNCRGIGVSRSELKQVYEAMEKTHTREYAGRIFHDLSIGQQQRVLLARAIVGKPELLILDEPSTALDASSREMFFDLLGELNTHHRVTILLITHDTSEVGKYISKFMYVDRTLVFFGTKEEFCRSEKVAEKLGAFAQHTIDHLHNQGHCPLGCHCEEGK</sequence>
<dbReference type="InterPro" id="IPR003439">
    <property type="entry name" value="ABC_transporter-like_ATP-bd"/>
</dbReference>
<comment type="caution">
    <text evidence="6">The sequence shown here is derived from an EMBL/GenBank/DDBJ whole genome shotgun (WGS) entry which is preliminary data.</text>
</comment>
<name>A0A928HDW9_9BACT</name>
<accession>A0A928HDW9</accession>